<proteinExistence type="predicted"/>
<sequence length="57" mass="6576">MLRTIEMLACVVVCLLAIVMIVWNIIHGFSLSVFIPFLIIACISIYYFVRAFKDNHN</sequence>
<evidence type="ECO:0000256" key="1">
    <source>
        <dbReference type="SAM" id="Phobius"/>
    </source>
</evidence>
<organism evidence="2 3">
    <name type="scientific">Staphylococcus warneri</name>
    <dbReference type="NCBI Taxonomy" id="1292"/>
    <lineage>
        <taxon>Bacteria</taxon>
        <taxon>Bacillati</taxon>
        <taxon>Bacillota</taxon>
        <taxon>Bacilli</taxon>
        <taxon>Bacillales</taxon>
        <taxon>Staphylococcaceae</taxon>
        <taxon>Staphylococcus</taxon>
    </lineage>
</organism>
<dbReference type="RefSeq" id="WP_023374294.1">
    <property type="nucleotide sequence ID" value="NZ_CABMFV010000005.1"/>
</dbReference>
<name>A0ABS9NCU9_STAWA</name>
<accession>A0ABS9NCU9</accession>
<feature type="transmembrane region" description="Helical" evidence="1">
    <location>
        <begin position="32"/>
        <end position="49"/>
    </location>
</feature>
<keyword evidence="1" id="KW-0472">Membrane</keyword>
<feature type="transmembrane region" description="Helical" evidence="1">
    <location>
        <begin position="7"/>
        <end position="26"/>
    </location>
</feature>
<reference evidence="2 3" key="1">
    <citation type="submission" date="2020-03" db="EMBL/GenBank/DDBJ databases">
        <title>Comparative genetics of Staphylococcus warneri persistents from caprine mastitis.</title>
        <authorList>
            <person name="Franca C.A."/>
            <person name="Rosa D.S."/>
            <person name="Silva A."/>
            <person name="Rodrigues D.L.N."/>
            <person name="Santos R.G."/>
            <person name="Castillo R.E.H."/>
            <person name="Moreira M.A.S."/>
            <person name="Lima M.C."/>
            <person name="Gouveia G.V."/>
            <person name="Gouveia J.J.S."/>
            <person name="Souza R.F.S."/>
            <person name="Bertram B."/>
            <person name="Azevedo V."/>
            <person name="Costa M."/>
        </authorList>
    </citation>
    <scope>NUCLEOTIDE SEQUENCE [LARGE SCALE GENOMIC DNA]</scope>
    <source>
        <strain evidence="2 3">Cap 9.2</strain>
    </source>
</reference>
<dbReference type="Proteomes" id="UP000814367">
    <property type="component" value="Unassembled WGS sequence"/>
</dbReference>
<protein>
    <submittedName>
        <fullName evidence="2">Uncharacterized protein</fullName>
    </submittedName>
</protein>
<evidence type="ECO:0000313" key="2">
    <source>
        <dbReference type="EMBL" id="MCG6224578.1"/>
    </source>
</evidence>
<keyword evidence="1" id="KW-0812">Transmembrane</keyword>
<dbReference type="EMBL" id="JAANHJ010000001">
    <property type="protein sequence ID" value="MCG6224578.1"/>
    <property type="molecule type" value="Genomic_DNA"/>
</dbReference>
<gene>
    <name evidence="2" type="ORF">G8J23_00925</name>
</gene>
<keyword evidence="1" id="KW-1133">Transmembrane helix</keyword>
<comment type="caution">
    <text evidence="2">The sequence shown here is derived from an EMBL/GenBank/DDBJ whole genome shotgun (WGS) entry which is preliminary data.</text>
</comment>
<evidence type="ECO:0000313" key="3">
    <source>
        <dbReference type="Proteomes" id="UP000814367"/>
    </source>
</evidence>
<dbReference type="GeneID" id="58061253"/>
<keyword evidence="3" id="KW-1185">Reference proteome</keyword>